<dbReference type="AlphaFoldDB" id="A0A086JBA6"/>
<keyword evidence="13" id="KW-0472">Membrane</keyword>
<evidence type="ECO:0000256" key="1">
    <source>
        <dbReference type="ARBA" id="ARBA00004585"/>
    </source>
</evidence>
<organism evidence="17 18">
    <name type="scientific">Toxoplasma gondii p89</name>
    <dbReference type="NCBI Taxonomy" id="943119"/>
    <lineage>
        <taxon>Eukaryota</taxon>
        <taxon>Sar</taxon>
        <taxon>Alveolata</taxon>
        <taxon>Apicomplexa</taxon>
        <taxon>Conoidasida</taxon>
        <taxon>Coccidia</taxon>
        <taxon>Eucoccidiorida</taxon>
        <taxon>Eimeriorina</taxon>
        <taxon>Sarcocystidae</taxon>
        <taxon>Toxoplasma</taxon>
    </lineage>
</organism>
<keyword evidence="7" id="KW-0479">Metal-binding</keyword>
<keyword evidence="10" id="KW-0862">Zinc</keyword>
<dbReference type="GO" id="GO:0016740">
    <property type="term" value="F:transferase activity"/>
    <property type="evidence" value="ECO:0007669"/>
    <property type="project" value="UniProtKB-KW"/>
</dbReference>
<gene>
    <name evidence="17" type="ORF">TGP89_258120</name>
</gene>
<sequence>MCAISGGSRVLRVNQVDALRVDQELVLLLQEEANGILRHLFPLSPVRRQRELFLAFQLFFFCAYTLRNRPSPGDLLQNVKYRSQSQTDEAGQPGSHALSAAAARDRAFLLAPARRERSLTEGLKDFQVRQFLSKRKKLLILLFSILLPYGFEVLQSAVTERYLALLSVLQQRARRAEALRRFRPAQEPRNASLSPTGNHASATGEERTAGAGAVVSHLALTREERLVVVLYRVSQLVHTLLVALQVVQAISFLVHGTHRSLTDWLLGLEMEFIAPSLPRSISLELLQHQLYWHALTQLLLLVVPNLPQHRLLLRRLLRLGTRSGGRLAALRHRLAVWLRTKEAELRRRETDASDLQSQQSAEQAEHSQSNTGHRRSQDEPKSRPSKAGKTCASKKRPSPRPKTCTPTVSLPQHQVGRSTASSNAHTFASQPTRGSADAMVFLRTIGVSCRILGYRSLRAACGGLARLTYGGADFPSLREGETRRIYLTKAELAKRNPRSGPATCDVALPYQACAEETDSESDFTETENASCVFCGKEDILLPFRGDACRHHFCYWCVASHPSFRLVPNDRRTRGECTKNNAAQNRVPDAKEADSAIELEAADEEELLECPACGAEIQSIAWAQ</sequence>
<proteinExistence type="inferred from homology"/>
<evidence type="ECO:0000256" key="8">
    <source>
        <dbReference type="ARBA" id="ARBA00022771"/>
    </source>
</evidence>
<evidence type="ECO:0000259" key="16">
    <source>
        <dbReference type="Pfam" id="PF04757"/>
    </source>
</evidence>
<comment type="similarity">
    <text evidence="3">Belongs to the pex2/pex10/pex12 family.</text>
</comment>
<feature type="compositionally biased region" description="Polar residues" evidence="15">
    <location>
        <begin position="189"/>
        <end position="199"/>
    </location>
</feature>
<feature type="region of interest" description="Disordered" evidence="15">
    <location>
        <begin position="185"/>
        <end position="206"/>
    </location>
</feature>
<dbReference type="PANTHER" id="PTHR23350">
    <property type="entry name" value="PEROXISOME ASSEMBLY PROTEIN 10"/>
    <property type="match status" value="1"/>
</dbReference>
<dbReference type="PANTHER" id="PTHR23350:SF4">
    <property type="entry name" value="PEROXISOME BIOGENESIS FACTOR 2"/>
    <property type="match status" value="1"/>
</dbReference>
<evidence type="ECO:0000256" key="2">
    <source>
        <dbReference type="ARBA" id="ARBA00004906"/>
    </source>
</evidence>
<evidence type="ECO:0000256" key="6">
    <source>
        <dbReference type="ARBA" id="ARBA00022692"/>
    </source>
</evidence>
<dbReference type="GO" id="GO:0008270">
    <property type="term" value="F:zinc ion binding"/>
    <property type="evidence" value="ECO:0007669"/>
    <property type="project" value="UniProtKB-KW"/>
</dbReference>
<evidence type="ECO:0000256" key="5">
    <source>
        <dbReference type="ARBA" id="ARBA00022679"/>
    </source>
</evidence>
<dbReference type="InterPro" id="IPR006845">
    <property type="entry name" value="Pex_N"/>
</dbReference>
<evidence type="ECO:0000256" key="7">
    <source>
        <dbReference type="ARBA" id="ARBA00022723"/>
    </source>
</evidence>
<protein>
    <submittedName>
        <fullName evidence="17">Pex2 / Pex12 amino terminal region protein</fullName>
    </submittedName>
</protein>
<keyword evidence="11" id="KW-0653">Protein transport</keyword>
<reference evidence="17 18" key="1">
    <citation type="submission" date="2014-03" db="EMBL/GenBank/DDBJ databases">
        <authorList>
            <person name="Sibley D."/>
            <person name="Venepally P."/>
            <person name="Karamycheva S."/>
            <person name="Hadjithomas M."/>
            <person name="Khan A."/>
            <person name="Brunk B."/>
            <person name="Roos D."/>
            <person name="Caler E."/>
            <person name="Lorenzi H."/>
        </authorList>
    </citation>
    <scope>NUCLEOTIDE SEQUENCE [LARGE SCALE GENOMIC DNA]</scope>
    <source>
        <strain evidence="18">p89</strain>
    </source>
</reference>
<evidence type="ECO:0000313" key="18">
    <source>
        <dbReference type="Proteomes" id="UP000028828"/>
    </source>
</evidence>
<evidence type="ECO:0000256" key="15">
    <source>
        <dbReference type="SAM" id="MobiDB-lite"/>
    </source>
</evidence>
<dbReference type="Pfam" id="PF04757">
    <property type="entry name" value="Pex2_Pex12"/>
    <property type="match status" value="1"/>
</dbReference>
<name>A0A086JBA6_TOXGO</name>
<feature type="compositionally biased region" description="Low complexity" evidence="15">
    <location>
        <begin position="353"/>
        <end position="369"/>
    </location>
</feature>
<evidence type="ECO:0000313" key="17">
    <source>
        <dbReference type="EMBL" id="KFG29424.1"/>
    </source>
</evidence>
<evidence type="ECO:0000256" key="10">
    <source>
        <dbReference type="ARBA" id="ARBA00022833"/>
    </source>
</evidence>
<dbReference type="InterPro" id="IPR025654">
    <property type="entry name" value="PEX2/10"/>
</dbReference>
<dbReference type="Proteomes" id="UP000028828">
    <property type="component" value="Unassembled WGS sequence"/>
</dbReference>
<keyword evidence="4" id="KW-0813">Transport</keyword>
<evidence type="ECO:0000256" key="12">
    <source>
        <dbReference type="ARBA" id="ARBA00022989"/>
    </source>
</evidence>
<accession>A0A086JBA6</accession>
<evidence type="ECO:0000256" key="9">
    <source>
        <dbReference type="ARBA" id="ARBA00022786"/>
    </source>
</evidence>
<feature type="domain" description="Pex N-terminal" evidence="16">
    <location>
        <begin position="22"/>
        <end position="314"/>
    </location>
</feature>
<dbReference type="VEuPathDB" id="ToxoDB:TGP89_258120"/>
<evidence type="ECO:0000256" key="13">
    <source>
        <dbReference type="ARBA" id="ARBA00023136"/>
    </source>
</evidence>
<keyword evidence="14" id="KW-0576">Peroxisome</keyword>
<dbReference type="GO" id="GO:0005778">
    <property type="term" value="C:peroxisomal membrane"/>
    <property type="evidence" value="ECO:0007669"/>
    <property type="project" value="UniProtKB-SubCell"/>
</dbReference>
<comment type="subcellular location">
    <subcellularLocation>
        <location evidence="1">Peroxisome membrane</location>
        <topology evidence="1">Multi-pass membrane protein</topology>
    </subcellularLocation>
</comment>
<dbReference type="EMBL" id="AEYI02002172">
    <property type="protein sequence ID" value="KFG29424.1"/>
    <property type="molecule type" value="Genomic_DNA"/>
</dbReference>
<keyword evidence="8" id="KW-0863">Zinc-finger</keyword>
<evidence type="ECO:0000256" key="3">
    <source>
        <dbReference type="ARBA" id="ARBA00008704"/>
    </source>
</evidence>
<evidence type="ECO:0000256" key="11">
    <source>
        <dbReference type="ARBA" id="ARBA00022927"/>
    </source>
</evidence>
<feature type="region of interest" description="Disordered" evidence="15">
    <location>
        <begin position="348"/>
        <end position="431"/>
    </location>
</feature>
<evidence type="ECO:0000256" key="14">
    <source>
        <dbReference type="ARBA" id="ARBA00023140"/>
    </source>
</evidence>
<comment type="caution">
    <text evidence="17">The sequence shown here is derived from an EMBL/GenBank/DDBJ whole genome shotgun (WGS) entry which is preliminary data.</text>
</comment>
<evidence type="ECO:0000256" key="4">
    <source>
        <dbReference type="ARBA" id="ARBA00022448"/>
    </source>
</evidence>
<dbReference type="OrthoDB" id="1701437at2759"/>
<comment type="pathway">
    <text evidence="2">Protein modification; protein ubiquitination.</text>
</comment>
<feature type="compositionally biased region" description="Polar residues" evidence="15">
    <location>
        <begin position="404"/>
        <end position="431"/>
    </location>
</feature>
<keyword evidence="6" id="KW-0812">Transmembrane</keyword>
<keyword evidence="9" id="KW-0833">Ubl conjugation pathway</keyword>
<keyword evidence="12" id="KW-1133">Transmembrane helix</keyword>
<dbReference type="GO" id="GO:0016558">
    <property type="term" value="P:protein import into peroxisome matrix"/>
    <property type="evidence" value="ECO:0007669"/>
    <property type="project" value="InterPro"/>
</dbReference>
<keyword evidence="5" id="KW-0808">Transferase</keyword>